<dbReference type="InterPro" id="IPR012340">
    <property type="entry name" value="NA-bd_OB-fold"/>
</dbReference>
<keyword evidence="12 15" id="KW-0648">Protein biosynthesis</keyword>
<keyword evidence="11 16" id="KW-0694">RNA-binding</keyword>
<feature type="binding site" evidence="15">
    <location>
        <position position="460"/>
    </location>
    <ligand>
        <name>Mg(2+)</name>
        <dbReference type="ChEBI" id="CHEBI:18420"/>
        <note>shared with alpha subunit</note>
    </ligand>
</feature>
<dbReference type="Pfam" id="PF03147">
    <property type="entry name" value="FDX-ACB"/>
    <property type="match status" value="1"/>
</dbReference>
<dbReference type="InterPro" id="IPR045060">
    <property type="entry name" value="Phe-tRNA-ligase_IIc_bsu"/>
</dbReference>
<dbReference type="GO" id="GO:0009328">
    <property type="term" value="C:phenylalanine-tRNA ligase complex"/>
    <property type="evidence" value="ECO:0007669"/>
    <property type="project" value="TreeGrafter"/>
</dbReference>
<dbReference type="SUPFAM" id="SSF50249">
    <property type="entry name" value="Nucleic acid-binding proteins"/>
    <property type="match status" value="1"/>
</dbReference>
<evidence type="ECO:0000256" key="5">
    <source>
        <dbReference type="ARBA" id="ARBA00022555"/>
    </source>
</evidence>
<dbReference type="Gene3D" id="3.30.930.10">
    <property type="entry name" value="Bira Bifunctional Protein, Domain 2"/>
    <property type="match status" value="1"/>
</dbReference>
<dbReference type="GO" id="GO:0000049">
    <property type="term" value="F:tRNA binding"/>
    <property type="evidence" value="ECO:0007669"/>
    <property type="project" value="UniProtKB-UniRule"/>
</dbReference>
<dbReference type="PROSITE" id="PS51483">
    <property type="entry name" value="B5"/>
    <property type="match status" value="1"/>
</dbReference>
<evidence type="ECO:0000256" key="2">
    <source>
        <dbReference type="ARBA" id="ARBA00008653"/>
    </source>
</evidence>
<dbReference type="Pfam" id="PF03484">
    <property type="entry name" value="B5"/>
    <property type="match status" value="1"/>
</dbReference>
<dbReference type="InterPro" id="IPR005146">
    <property type="entry name" value="B3/B4_tRNA-bd"/>
</dbReference>
<dbReference type="GO" id="GO:0004826">
    <property type="term" value="F:phenylalanine-tRNA ligase activity"/>
    <property type="evidence" value="ECO:0007669"/>
    <property type="project" value="UniProtKB-UniRule"/>
</dbReference>
<keyword evidence="21" id="KW-1185">Reference proteome</keyword>
<dbReference type="FunFam" id="3.30.56.10:FF:000002">
    <property type="entry name" value="Phenylalanine--tRNA ligase beta subunit"/>
    <property type="match status" value="1"/>
</dbReference>
<comment type="subcellular location">
    <subcellularLocation>
        <location evidence="1 15">Cytoplasm</location>
    </subcellularLocation>
</comment>
<dbReference type="SUPFAM" id="SSF55681">
    <property type="entry name" value="Class II aaRS and biotin synthetases"/>
    <property type="match status" value="1"/>
</dbReference>
<evidence type="ECO:0000259" key="17">
    <source>
        <dbReference type="PROSITE" id="PS50886"/>
    </source>
</evidence>
<keyword evidence="4 15" id="KW-0963">Cytoplasm</keyword>
<dbReference type="PANTHER" id="PTHR10947:SF0">
    <property type="entry name" value="PHENYLALANINE--TRNA LIGASE BETA SUBUNIT"/>
    <property type="match status" value="1"/>
</dbReference>
<dbReference type="CDD" id="cd02796">
    <property type="entry name" value="tRNA_bind_bactPheRS"/>
    <property type="match status" value="1"/>
</dbReference>
<dbReference type="eggNOG" id="COG0072">
    <property type="taxonomic scope" value="Bacteria"/>
</dbReference>
<evidence type="ECO:0000259" key="18">
    <source>
        <dbReference type="PROSITE" id="PS51447"/>
    </source>
</evidence>
<dbReference type="InterPro" id="IPR005147">
    <property type="entry name" value="tRNA_synthase_B5-dom"/>
</dbReference>
<dbReference type="Gene3D" id="3.30.70.380">
    <property type="entry name" value="Ferrodoxin-fold anticodon-binding domain"/>
    <property type="match status" value="1"/>
</dbReference>
<dbReference type="SUPFAM" id="SSF54991">
    <property type="entry name" value="Anticodon-binding domain of PheRS"/>
    <property type="match status" value="1"/>
</dbReference>
<feature type="domain" description="FDX-ACB" evidence="18">
    <location>
        <begin position="697"/>
        <end position="790"/>
    </location>
</feature>
<proteinExistence type="inferred from homology"/>
<dbReference type="Proteomes" id="UP000005090">
    <property type="component" value="Chromosome"/>
</dbReference>
<dbReference type="CDD" id="cd00769">
    <property type="entry name" value="PheRS_beta_core"/>
    <property type="match status" value="1"/>
</dbReference>
<dbReference type="SUPFAM" id="SSF46955">
    <property type="entry name" value="Putative DNA-binding domain"/>
    <property type="match status" value="1"/>
</dbReference>
<dbReference type="SMART" id="SM00896">
    <property type="entry name" value="FDX-ACB"/>
    <property type="match status" value="1"/>
</dbReference>
<accession>H8GQ79</accession>
<dbReference type="EMBL" id="CM001475">
    <property type="protein sequence ID" value="EIC28538.1"/>
    <property type="molecule type" value="Genomic_DNA"/>
</dbReference>
<dbReference type="InterPro" id="IPR041616">
    <property type="entry name" value="PheRS_beta_core"/>
</dbReference>
<dbReference type="Gene3D" id="3.50.40.10">
    <property type="entry name" value="Phenylalanyl-trna Synthetase, Chain B, domain 3"/>
    <property type="match status" value="1"/>
</dbReference>
<evidence type="ECO:0000256" key="1">
    <source>
        <dbReference type="ARBA" id="ARBA00004496"/>
    </source>
</evidence>
<gene>
    <name evidence="15" type="primary">pheT</name>
    <name evidence="20" type="ORF">Metal_0700</name>
</gene>
<dbReference type="InterPro" id="IPR033714">
    <property type="entry name" value="tRNA_bind_bactPheRS"/>
</dbReference>
<dbReference type="FunFam" id="3.30.70.380:FF:000001">
    <property type="entry name" value="Phenylalanine--tRNA ligase beta subunit"/>
    <property type="match status" value="1"/>
</dbReference>
<keyword evidence="5 16" id="KW-0820">tRNA-binding</keyword>
<dbReference type="Gene3D" id="3.30.56.10">
    <property type="match status" value="2"/>
</dbReference>
<evidence type="ECO:0000256" key="3">
    <source>
        <dbReference type="ARBA" id="ARBA00011209"/>
    </source>
</evidence>
<dbReference type="SUPFAM" id="SSF56037">
    <property type="entry name" value="PheT/TilS domain"/>
    <property type="match status" value="1"/>
</dbReference>
<keyword evidence="7 15" id="KW-0479">Metal-binding</keyword>
<comment type="subunit">
    <text evidence="3 15">Tetramer of two alpha and two beta subunits.</text>
</comment>
<keyword evidence="10 15" id="KW-0460">Magnesium</keyword>
<evidence type="ECO:0000256" key="16">
    <source>
        <dbReference type="PROSITE-ProRule" id="PRU00209"/>
    </source>
</evidence>
<evidence type="ECO:0000256" key="9">
    <source>
        <dbReference type="ARBA" id="ARBA00022840"/>
    </source>
</evidence>
<dbReference type="EC" id="6.1.1.20" evidence="15"/>
<dbReference type="Pfam" id="PF03483">
    <property type="entry name" value="B3_4"/>
    <property type="match status" value="1"/>
</dbReference>
<evidence type="ECO:0000256" key="8">
    <source>
        <dbReference type="ARBA" id="ARBA00022741"/>
    </source>
</evidence>
<dbReference type="AlphaFoldDB" id="H8GQ79"/>
<dbReference type="GO" id="GO:0006432">
    <property type="term" value="P:phenylalanyl-tRNA aminoacylation"/>
    <property type="evidence" value="ECO:0007669"/>
    <property type="project" value="UniProtKB-UniRule"/>
</dbReference>
<keyword evidence="9 15" id="KW-0067">ATP-binding</keyword>
<feature type="binding site" evidence="15">
    <location>
        <position position="463"/>
    </location>
    <ligand>
        <name>Mg(2+)</name>
        <dbReference type="ChEBI" id="CHEBI:18420"/>
        <note>shared with alpha subunit</note>
    </ligand>
</feature>
<dbReference type="InterPro" id="IPR020825">
    <property type="entry name" value="Phe-tRNA_synthase-like_B3/B4"/>
</dbReference>
<evidence type="ECO:0000256" key="11">
    <source>
        <dbReference type="ARBA" id="ARBA00022884"/>
    </source>
</evidence>
<dbReference type="FunFam" id="3.30.930.10:FF:000022">
    <property type="entry name" value="Phenylalanine--tRNA ligase beta subunit"/>
    <property type="match status" value="1"/>
</dbReference>
<dbReference type="HAMAP" id="MF_00283">
    <property type="entry name" value="Phe_tRNA_synth_beta1"/>
    <property type="match status" value="1"/>
</dbReference>
<dbReference type="PROSITE" id="PS50886">
    <property type="entry name" value="TRBD"/>
    <property type="match status" value="1"/>
</dbReference>
<dbReference type="Gene3D" id="2.40.50.140">
    <property type="entry name" value="Nucleic acid-binding proteins"/>
    <property type="match status" value="1"/>
</dbReference>
<keyword evidence="6 15" id="KW-0436">Ligase</keyword>
<dbReference type="SMART" id="SM00874">
    <property type="entry name" value="B5"/>
    <property type="match status" value="1"/>
</dbReference>
<protein>
    <recommendedName>
        <fullName evidence="15">Phenylalanine--tRNA ligase beta subunit</fullName>
        <ecNumber evidence="15">6.1.1.20</ecNumber>
    </recommendedName>
    <alternativeName>
        <fullName evidence="15">Phenylalanyl-tRNA synthetase beta subunit</fullName>
        <shortName evidence="15">PheRS</shortName>
    </alternativeName>
</protein>
<feature type="domain" description="TRNA-binding" evidence="17">
    <location>
        <begin position="39"/>
        <end position="148"/>
    </location>
</feature>
<evidence type="ECO:0000259" key="19">
    <source>
        <dbReference type="PROSITE" id="PS51483"/>
    </source>
</evidence>
<evidence type="ECO:0000256" key="6">
    <source>
        <dbReference type="ARBA" id="ARBA00022598"/>
    </source>
</evidence>
<dbReference type="HOGENOM" id="CLU_016891_0_0_6"/>
<evidence type="ECO:0000256" key="14">
    <source>
        <dbReference type="ARBA" id="ARBA00049255"/>
    </source>
</evidence>
<dbReference type="NCBIfam" id="NF045760">
    <property type="entry name" value="YtpR"/>
    <property type="match status" value="1"/>
</dbReference>
<evidence type="ECO:0000313" key="20">
    <source>
        <dbReference type="EMBL" id="EIC28538.1"/>
    </source>
</evidence>
<evidence type="ECO:0000256" key="4">
    <source>
        <dbReference type="ARBA" id="ARBA00022490"/>
    </source>
</evidence>
<dbReference type="Pfam" id="PF17759">
    <property type="entry name" value="tRNA_synthFbeta"/>
    <property type="match status" value="1"/>
</dbReference>
<dbReference type="FunFam" id="2.40.50.140:FF:000045">
    <property type="entry name" value="Phenylalanine--tRNA ligase beta subunit"/>
    <property type="match status" value="1"/>
</dbReference>
<dbReference type="STRING" id="686340.Metal_0700"/>
<dbReference type="InterPro" id="IPR004532">
    <property type="entry name" value="Phe-tRNA-ligase_IIc_bsu_bact"/>
</dbReference>
<keyword evidence="8 15" id="KW-0547">Nucleotide-binding</keyword>
<dbReference type="GO" id="GO:0005524">
    <property type="term" value="F:ATP binding"/>
    <property type="evidence" value="ECO:0007669"/>
    <property type="project" value="UniProtKB-UniRule"/>
</dbReference>
<dbReference type="InterPro" id="IPR005121">
    <property type="entry name" value="Fdx_antiC-bd"/>
</dbReference>
<dbReference type="PANTHER" id="PTHR10947">
    <property type="entry name" value="PHENYLALANYL-TRNA SYNTHETASE BETA CHAIN AND LEUCINE-RICH REPEAT-CONTAINING PROTEIN 47"/>
    <property type="match status" value="1"/>
</dbReference>
<dbReference type="Pfam" id="PF01588">
    <property type="entry name" value="tRNA_bind"/>
    <property type="match status" value="1"/>
</dbReference>
<evidence type="ECO:0000313" key="21">
    <source>
        <dbReference type="Proteomes" id="UP000005090"/>
    </source>
</evidence>
<dbReference type="SMART" id="SM00873">
    <property type="entry name" value="B3_4"/>
    <property type="match status" value="1"/>
</dbReference>
<dbReference type="NCBIfam" id="TIGR00472">
    <property type="entry name" value="pheT_bact"/>
    <property type="match status" value="1"/>
</dbReference>
<sequence>MQISEAWLRTYVNPVVSTEELVAQLTMAGLEVDSVTPAAAVFSGVVVGEVLETVQHPDADRLRVCKVEVGQGEPLQIVCGASNVRPGLKIPAALIGAVLPGDFKIKKSKLRGVESYGMLCSEKELGLAEESQGLMELAQDAPVGADIREYLSLNDNLIEVALTPNRADCLSIEGLAREVAVLNQIDWQGAPMKKASAAHRDTLHIAVDATDACPRYLGRLIKSVNSKAETPLWMQERLRRSGLRSLGPVVDVTNYVLLELGQPLHAFDADKLNGSIHVRWAKDGEELALLNGQTVKLDPESLVIADDARALALAGVMGGSESAVGGETRNIFLECAFFTPQSIAGKARRFGLHTDSSHRFERGVDPFLQERAIERATQLITEIAGGSAGLIGEAVSEAHLPKRLPVELRRARIERLLGLLPSDEQISGIFRRLGMAVETTADGWHVTPPGFRFDVAIEADLIEEIARIYGYNNLPSNRLLVRTELHKASESLLELDRARDLLVDRGYQEAITFSFVDAETQQAITPGADMITLQNPISSELSVMRGTLWCGLIKAAQHNVNRQQNRVHLFETGLRFVRFEGQVLQEKMLAGVALGSAHPEQWGEPSRTVDFYDVKADVEALFSLTGCAARFVPSEHPALHPGQTAEILAPNGELIGLIGMLHPNLEKRFGFDGRVFLFELDQDTLLAKQKARFTPLSKYPSVRRDLALIVREDVTAEQITNCIGELREPALQTVVPFDVYRGKGVDEGHKSIALSLALQDYSQTLTDSEIDAIVSKLLENLKNKIGAKLRD</sequence>
<dbReference type="InterPro" id="IPR002547">
    <property type="entry name" value="tRNA-bd_dom"/>
</dbReference>
<dbReference type="InterPro" id="IPR045864">
    <property type="entry name" value="aa-tRNA-synth_II/BPL/LPL"/>
</dbReference>
<keyword evidence="13 15" id="KW-0030">Aminoacyl-tRNA synthetase</keyword>
<dbReference type="FunFam" id="3.50.40.10:FF:000001">
    <property type="entry name" value="Phenylalanine--tRNA ligase beta subunit"/>
    <property type="match status" value="1"/>
</dbReference>
<evidence type="ECO:0000256" key="12">
    <source>
        <dbReference type="ARBA" id="ARBA00022917"/>
    </source>
</evidence>
<evidence type="ECO:0000256" key="7">
    <source>
        <dbReference type="ARBA" id="ARBA00022723"/>
    </source>
</evidence>
<dbReference type="InterPro" id="IPR036690">
    <property type="entry name" value="Fdx_antiC-bd_sf"/>
</dbReference>
<dbReference type="GO" id="GO:0000287">
    <property type="term" value="F:magnesium ion binding"/>
    <property type="evidence" value="ECO:0007669"/>
    <property type="project" value="UniProtKB-UniRule"/>
</dbReference>
<name>H8GQ79_METAL</name>
<comment type="similarity">
    <text evidence="2 15">Belongs to the phenylalanyl-tRNA synthetase beta subunit family. Type 1 subfamily.</text>
</comment>
<feature type="domain" description="B5" evidence="19">
    <location>
        <begin position="401"/>
        <end position="476"/>
    </location>
</feature>
<dbReference type="InterPro" id="IPR009061">
    <property type="entry name" value="DNA-bd_dom_put_sf"/>
</dbReference>
<comment type="catalytic activity">
    <reaction evidence="14 15">
        <text>tRNA(Phe) + L-phenylalanine + ATP = L-phenylalanyl-tRNA(Phe) + AMP + diphosphate + H(+)</text>
        <dbReference type="Rhea" id="RHEA:19413"/>
        <dbReference type="Rhea" id="RHEA-COMP:9668"/>
        <dbReference type="Rhea" id="RHEA-COMP:9699"/>
        <dbReference type="ChEBI" id="CHEBI:15378"/>
        <dbReference type="ChEBI" id="CHEBI:30616"/>
        <dbReference type="ChEBI" id="CHEBI:33019"/>
        <dbReference type="ChEBI" id="CHEBI:58095"/>
        <dbReference type="ChEBI" id="CHEBI:78442"/>
        <dbReference type="ChEBI" id="CHEBI:78531"/>
        <dbReference type="ChEBI" id="CHEBI:456215"/>
        <dbReference type="EC" id="6.1.1.20"/>
    </reaction>
</comment>
<evidence type="ECO:0000256" key="10">
    <source>
        <dbReference type="ARBA" id="ARBA00022842"/>
    </source>
</evidence>
<evidence type="ECO:0000256" key="15">
    <source>
        <dbReference type="HAMAP-Rule" id="MF_00283"/>
    </source>
</evidence>
<feature type="binding site" evidence="15">
    <location>
        <position position="464"/>
    </location>
    <ligand>
        <name>Mg(2+)</name>
        <dbReference type="ChEBI" id="CHEBI:18420"/>
        <note>shared with alpha subunit</note>
    </ligand>
</feature>
<comment type="cofactor">
    <cofactor evidence="15">
        <name>Mg(2+)</name>
        <dbReference type="ChEBI" id="CHEBI:18420"/>
    </cofactor>
    <text evidence="15">Binds 2 magnesium ions per tetramer.</text>
</comment>
<reference evidence="20 21" key="1">
    <citation type="journal article" date="2013" name="Genome Announc.">
        <title>Genome Sequence of the Obligate Gammaproteobacterial Methanotroph Methylomicrobium album Strain BG8.</title>
        <authorList>
            <person name="Kits K.D."/>
            <person name="Kalyuzhnaya M.G."/>
            <person name="Klotz M.G."/>
            <person name="Jetten M.S."/>
            <person name="Op den Camp H.J."/>
            <person name="Vuilleumier S."/>
            <person name="Bringel F."/>
            <person name="Dispirito A.A."/>
            <person name="Murrell J.C."/>
            <person name="Bruce D."/>
            <person name="Cheng J.F."/>
            <person name="Copeland A."/>
            <person name="Goodwin L."/>
            <person name="Hauser L."/>
            <person name="Lajus A."/>
            <person name="Land M.L."/>
            <person name="Lapidus A."/>
            <person name="Lucas S."/>
            <person name="Medigue C."/>
            <person name="Pitluck S."/>
            <person name="Woyke T."/>
            <person name="Zeytun A."/>
            <person name="Stein L.Y."/>
        </authorList>
    </citation>
    <scope>NUCLEOTIDE SEQUENCE [LARGE SCALE GENOMIC DNA]</scope>
    <source>
        <strain evidence="20 21">BG8</strain>
    </source>
</reference>
<feature type="binding site" evidence="15">
    <location>
        <position position="454"/>
    </location>
    <ligand>
        <name>Mg(2+)</name>
        <dbReference type="ChEBI" id="CHEBI:18420"/>
        <note>shared with alpha subunit</note>
    </ligand>
</feature>
<organism evidence="20 21">
    <name type="scientific">Methylomicrobium album BG8</name>
    <dbReference type="NCBI Taxonomy" id="686340"/>
    <lineage>
        <taxon>Bacteria</taxon>
        <taxon>Pseudomonadati</taxon>
        <taxon>Pseudomonadota</taxon>
        <taxon>Gammaproteobacteria</taxon>
        <taxon>Methylococcales</taxon>
        <taxon>Methylococcaceae</taxon>
        <taxon>Methylomicrobium</taxon>
    </lineage>
</organism>
<dbReference type="RefSeq" id="WP_005369651.1">
    <property type="nucleotide sequence ID" value="NZ_CM001475.1"/>
</dbReference>
<dbReference type="PROSITE" id="PS51447">
    <property type="entry name" value="FDX_ACB"/>
    <property type="match status" value="1"/>
</dbReference>
<evidence type="ECO:0000256" key="13">
    <source>
        <dbReference type="ARBA" id="ARBA00023146"/>
    </source>
</evidence>